<evidence type="ECO:0000259" key="2">
    <source>
        <dbReference type="SMART" id="SM00903"/>
    </source>
</evidence>
<protein>
    <submittedName>
        <fullName evidence="3">Flavin reductase</fullName>
    </submittedName>
</protein>
<evidence type="ECO:0000313" key="4">
    <source>
        <dbReference type="Proteomes" id="UP000247609"/>
    </source>
</evidence>
<accession>A0A318QBM8</accession>
<dbReference type="InterPro" id="IPR050268">
    <property type="entry name" value="NADH-dep_flavin_reductase"/>
</dbReference>
<dbReference type="Proteomes" id="UP000247609">
    <property type="component" value="Unassembled WGS sequence"/>
</dbReference>
<gene>
    <name evidence="3" type="ORF">CFR71_12910</name>
</gene>
<dbReference type="PANTHER" id="PTHR30466">
    <property type="entry name" value="FLAVIN REDUCTASE"/>
    <property type="match status" value="1"/>
</dbReference>
<evidence type="ECO:0000313" key="3">
    <source>
        <dbReference type="EMBL" id="PYD74758.1"/>
    </source>
</evidence>
<organism evidence="3 4">
    <name type="scientific">Novacetimonas pomaceti</name>
    <dbReference type="NCBI Taxonomy" id="2021998"/>
    <lineage>
        <taxon>Bacteria</taxon>
        <taxon>Pseudomonadati</taxon>
        <taxon>Pseudomonadota</taxon>
        <taxon>Alphaproteobacteria</taxon>
        <taxon>Acetobacterales</taxon>
        <taxon>Acetobacteraceae</taxon>
        <taxon>Novacetimonas</taxon>
    </lineage>
</organism>
<dbReference type="InterPro" id="IPR002563">
    <property type="entry name" value="Flavin_Rdtase-like_dom"/>
</dbReference>
<dbReference type="GO" id="GO:0042602">
    <property type="term" value="F:riboflavin reductase (NADPH) activity"/>
    <property type="evidence" value="ECO:0007669"/>
    <property type="project" value="TreeGrafter"/>
</dbReference>
<evidence type="ECO:0000256" key="1">
    <source>
        <dbReference type="ARBA" id="ARBA00023002"/>
    </source>
</evidence>
<dbReference type="Gene3D" id="2.30.110.10">
    <property type="entry name" value="Electron Transport, Fmn-binding Protein, Chain A"/>
    <property type="match status" value="1"/>
</dbReference>
<feature type="domain" description="Flavin reductase like" evidence="2">
    <location>
        <begin position="26"/>
        <end position="174"/>
    </location>
</feature>
<dbReference type="SMART" id="SM00903">
    <property type="entry name" value="Flavin_Reduct"/>
    <property type="match status" value="1"/>
</dbReference>
<dbReference type="InterPro" id="IPR012349">
    <property type="entry name" value="Split_barrel_FMN-bd"/>
</dbReference>
<dbReference type="PANTHER" id="PTHR30466:SF1">
    <property type="entry name" value="FMN REDUCTASE (NADH) RUTF"/>
    <property type="match status" value="1"/>
</dbReference>
<dbReference type="AlphaFoldDB" id="A0A318QBM8"/>
<dbReference type="Pfam" id="PF01613">
    <property type="entry name" value="Flavin_Reduct"/>
    <property type="match status" value="1"/>
</dbReference>
<comment type="caution">
    <text evidence="3">The sequence shown here is derived from an EMBL/GenBank/DDBJ whole genome shotgun (WGS) entry which is preliminary data.</text>
</comment>
<dbReference type="SUPFAM" id="SSF50475">
    <property type="entry name" value="FMN-binding split barrel"/>
    <property type="match status" value="1"/>
</dbReference>
<keyword evidence="1" id="KW-0560">Oxidoreductase</keyword>
<reference evidence="3 4" key="1">
    <citation type="submission" date="2017-07" db="EMBL/GenBank/DDBJ databases">
        <title>A draft genome sequence of Komagataeibacter sp. T5K1.</title>
        <authorList>
            <person name="Skraban J."/>
            <person name="Cleenwerck I."/>
            <person name="Vandamme P."/>
            <person name="Trcek J."/>
        </authorList>
    </citation>
    <scope>NUCLEOTIDE SEQUENCE [LARGE SCALE GENOMIC DNA]</scope>
    <source>
        <strain evidence="3 4">T5K1</strain>
    </source>
</reference>
<dbReference type="EMBL" id="NOXG01000024">
    <property type="protein sequence ID" value="PYD74758.1"/>
    <property type="molecule type" value="Genomic_DNA"/>
</dbReference>
<dbReference type="GO" id="GO:0006208">
    <property type="term" value="P:pyrimidine nucleobase catabolic process"/>
    <property type="evidence" value="ECO:0007669"/>
    <property type="project" value="TreeGrafter"/>
</dbReference>
<dbReference type="GO" id="GO:0010181">
    <property type="term" value="F:FMN binding"/>
    <property type="evidence" value="ECO:0007669"/>
    <property type="project" value="InterPro"/>
</dbReference>
<sequence>MAGPTVTTLPPAAEADVTAAAFRDGMAALACAVSIVTTDGARGAHGFTASAVCSVSDTPPTLLVCINRATSAHPHVLDHGVMAVNVLHRGQAALSDAFASRSRPMAERFAAATWRRGRTGAPLLDGALVSFDCRVSEVRDVATHTIVIARVIDMVVRHDGARPGLIWFNRAYGHPVTP</sequence>
<name>A0A318QBM8_9PROT</name>
<proteinExistence type="predicted"/>
<dbReference type="RefSeq" id="WP_110531790.1">
    <property type="nucleotide sequence ID" value="NZ_NOXG01000024.1"/>
</dbReference>